<evidence type="ECO:0000256" key="3">
    <source>
        <dbReference type="ARBA" id="ARBA00022729"/>
    </source>
</evidence>
<evidence type="ECO:0000256" key="2">
    <source>
        <dbReference type="ARBA" id="ARBA00022448"/>
    </source>
</evidence>
<dbReference type="Gene3D" id="3.10.105.10">
    <property type="entry name" value="Dipeptide-binding Protein, Domain 3"/>
    <property type="match status" value="1"/>
</dbReference>
<name>A0ABV9GPX8_9BACL</name>
<dbReference type="EMBL" id="JBHSFW010000019">
    <property type="protein sequence ID" value="MFC4620294.1"/>
    <property type="molecule type" value="Genomic_DNA"/>
</dbReference>
<proteinExistence type="inferred from homology"/>
<dbReference type="RefSeq" id="WP_376847407.1">
    <property type="nucleotide sequence ID" value="NZ_JBHSFW010000019.1"/>
</dbReference>
<dbReference type="InterPro" id="IPR030678">
    <property type="entry name" value="Peptide/Ni-bd"/>
</dbReference>
<gene>
    <name evidence="6" type="ORF">ACFO4N_16450</name>
</gene>
<dbReference type="PANTHER" id="PTHR30290">
    <property type="entry name" value="PERIPLASMIC BINDING COMPONENT OF ABC TRANSPORTER"/>
    <property type="match status" value="1"/>
</dbReference>
<reference evidence="7" key="1">
    <citation type="journal article" date="2019" name="Int. J. Syst. Evol. Microbiol.">
        <title>The Global Catalogue of Microorganisms (GCM) 10K type strain sequencing project: providing services to taxonomists for standard genome sequencing and annotation.</title>
        <authorList>
            <consortium name="The Broad Institute Genomics Platform"/>
            <consortium name="The Broad Institute Genome Sequencing Center for Infectious Disease"/>
            <person name="Wu L."/>
            <person name="Ma J."/>
        </authorList>
    </citation>
    <scope>NUCLEOTIDE SEQUENCE [LARGE SCALE GENOMIC DNA]</scope>
    <source>
        <strain evidence="7">CGMCC 1.16306</strain>
    </source>
</reference>
<organism evidence="6 7">
    <name type="scientific">Camelliibacillus cellulosilyticus</name>
    <dbReference type="NCBI Taxonomy" id="2174486"/>
    <lineage>
        <taxon>Bacteria</taxon>
        <taxon>Bacillati</taxon>
        <taxon>Bacillota</taxon>
        <taxon>Bacilli</taxon>
        <taxon>Bacillales</taxon>
        <taxon>Sporolactobacillaceae</taxon>
        <taxon>Camelliibacillus</taxon>
    </lineage>
</organism>
<feature type="chain" id="PRO_5045770598" evidence="4">
    <location>
        <begin position="21"/>
        <end position="508"/>
    </location>
</feature>
<dbReference type="PROSITE" id="PS51257">
    <property type="entry name" value="PROKAR_LIPOPROTEIN"/>
    <property type="match status" value="1"/>
</dbReference>
<feature type="domain" description="Solute-binding protein family 5" evidence="5">
    <location>
        <begin position="78"/>
        <end position="429"/>
    </location>
</feature>
<keyword evidence="3 4" id="KW-0732">Signal</keyword>
<dbReference type="InterPro" id="IPR000914">
    <property type="entry name" value="SBP_5_dom"/>
</dbReference>
<dbReference type="InterPro" id="IPR039424">
    <property type="entry name" value="SBP_5"/>
</dbReference>
<evidence type="ECO:0000259" key="5">
    <source>
        <dbReference type="Pfam" id="PF00496"/>
    </source>
</evidence>
<dbReference type="PIRSF" id="PIRSF002741">
    <property type="entry name" value="MppA"/>
    <property type="match status" value="1"/>
</dbReference>
<keyword evidence="7" id="KW-1185">Reference proteome</keyword>
<comment type="similarity">
    <text evidence="1">Belongs to the bacterial solute-binding protein 5 family.</text>
</comment>
<dbReference type="Pfam" id="PF00496">
    <property type="entry name" value="SBP_bac_5"/>
    <property type="match status" value="1"/>
</dbReference>
<protein>
    <submittedName>
        <fullName evidence="6">ABC transporter substrate-binding protein</fullName>
    </submittedName>
</protein>
<dbReference type="Gene3D" id="3.40.190.10">
    <property type="entry name" value="Periplasmic binding protein-like II"/>
    <property type="match status" value="1"/>
</dbReference>
<dbReference type="SUPFAM" id="SSF53850">
    <property type="entry name" value="Periplasmic binding protein-like II"/>
    <property type="match status" value="1"/>
</dbReference>
<sequence>MKKILLSVALILCLVLTACSNNQSGGKATSDKKGGGQLLVAADQDPVGLDPQKVPAASSSRIYSLVYSSLTKMDADFKIVPDLAKSWDISKDGKTVTFHLRNNVKFHNGRAMTSDDVKYSYERILDPKTGSIAKSYFTSINAIETPDKDTVVFKLKTPDSSFLANTSSSYAAIVPKEVKDLNTEAVGTGPYKLDTIMSGQYVLLKKNKDYYDNNLPKADAIKFVIMKDEAQRTAAIRSGKVDIAAISADTAKLLEKSNKVDIKKYQSLEYSYLGFNTNKKPFNDSKVRQAISYAVDRKDIVDTVWKGQAALTGPIAPAQKEWALDTNEYPSYKQDIKKAKELLKEAGYPDGFDTVIQTASTYPDMVETAQVLQQQLKAIGIKAQIQQLEWGNYIKMWQSKSMDMMVGRNTSGMDPDRSLRFFFSTTGSANVWNYSSPVFDKLVQNALATTDQQKRKDFYDQAQKLLEQEAPNLFLASPENFYAVSHRVKGFVPTSAGESTALIQASVK</sequence>
<feature type="signal peptide" evidence="4">
    <location>
        <begin position="1"/>
        <end position="20"/>
    </location>
</feature>
<evidence type="ECO:0000256" key="1">
    <source>
        <dbReference type="ARBA" id="ARBA00005695"/>
    </source>
</evidence>
<evidence type="ECO:0000313" key="7">
    <source>
        <dbReference type="Proteomes" id="UP001596022"/>
    </source>
</evidence>
<evidence type="ECO:0000313" key="6">
    <source>
        <dbReference type="EMBL" id="MFC4620294.1"/>
    </source>
</evidence>
<dbReference type="Gene3D" id="3.90.76.10">
    <property type="entry name" value="Dipeptide-binding Protein, Domain 1"/>
    <property type="match status" value="1"/>
</dbReference>
<comment type="caution">
    <text evidence="6">The sequence shown here is derived from an EMBL/GenBank/DDBJ whole genome shotgun (WGS) entry which is preliminary data.</text>
</comment>
<accession>A0ABV9GPX8</accession>
<keyword evidence="2" id="KW-0813">Transport</keyword>
<dbReference type="PANTHER" id="PTHR30290:SF9">
    <property type="entry name" value="OLIGOPEPTIDE-BINDING PROTEIN APPA"/>
    <property type="match status" value="1"/>
</dbReference>
<evidence type="ECO:0000256" key="4">
    <source>
        <dbReference type="SAM" id="SignalP"/>
    </source>
</evidence>
<dbReference type="Proteomes" id="UP001596022">
    <property type="component" value="Unassembled WGS sequence"/>
</dbReference>